<dbReference type="GO" id="GO:0016887">
    <property type="term" value="F:ATP hydrolysis activity"/>
    <property type="evidence" value="ECO:0007669"/>
    <property type="project" value="InterPro"/>
</dbReference>
<gene>
    <name evidence="3" type="ORF">LCGC14_1084490</name>
</gene>
<reference evidence="3" key="1">
    <citation type="journal article" date="2015" name="Nature">
        <title>Complex archaea that bridge the gap between prokaryotes and eukaryotes.</title>
        <authorList>
            <person name="Spang A."/>
            <person name="Saw J.H."/>
            <person name="Jorgensen S.L."/>
            <person name="Zaremba-Niedzwiedzka K."/>
            <person name="Martijn J."/>
            <person name="Lind A.E."/>
            <person name="van Eijk R."/>
            <person name="Schleper C."/>
            <person name="Guy L."/>
            <person name="Ettema T.J."/>
        </authorList>
    </citation>
    <scope>NUCLEOTIDE SEQUENCE</scope>
</reference>
<dbReference type="Pfam" id="PF13476">
    <property type="entry name" value="AAA_23"/>
    <property type="match status" value="1"/>
</dbReference>
<name>A0A0F9N1T9_9ZZZZ</name>
<protein>
    <recommendedName>
        <fullName evidence="2">Rad50/SbcC-type AAA domain-containing protein</fullName>
    </recommendedName>
</protein>
<feature type="coiled-coil region" evidence="1">
    <location>
        <begin position="374"/>
        <end position="492"/>
    </location>
</feature>
<sequence>MVNIANIRGEENFEFNSGKLSLITGPNGSGKTKIINSIAAIESYPIKSESLIKEANKLGIFESLINNKENEAEIEISWNSIKKHLIIKKNGQFEIDKEGNEKFLYSNLLYPSSRLHETIKQKDPDFSWILKELSLAGNYDFIFEIWNSYEEQIDRYLEEIEKKLSNILEYSARLEDISIEKRSLNDQIKDVNDKIDKLKEVDPNIKKEYDELEEIIKSQSEEILEKMRFIGNVEKDINKKELNVKSVLNLIKENEKKLSELAISLNALKEISSETLQSKIINLMKEEKELILPQADLEKKIDKLRNQLEVEEDSCPLCDKAWEFDNTKLTKDLNVKLKEFNVIKSQLSDLSRKIKQNETKIKEKGKLRAIETEYKKKYDEIHKNRLKIQELQNKANKDRNKNTQFEKQLEKLMNNKKENEKRFNELSDIIAVNKEFKKLANNKANLTEVLGKLNQEENSIKIEIEDYSKIQLWEITEENDKASKVLNKLKEEIRDIRLWVKNKSDEQKQGVAVKFNDKIKNLLDDMNFEHIEQVMFDLEDFQLKAYTKGKVKQNIRTLSGAESGVILALLQISLKETYSTDSPFFLVDEVIHRLDENRQKSFLGYLKNLAEKNNWFIILTHLGGDKLEIIEY</sequence>
<evidence type="ECO:0000259" key="2">
    <source>
        <dbReference type="Pfam" id="PF13476"/>
    </source>
</evidence>
<dbReference type="Gene3D" id="3.40.50.300">
    <property type="entry name" value="P-loop containing nucleotide triphosphate hydrolases"/>
    <property type="match status" value="2"/>
</dbReference>
<organism evidence="3">
    <name type="scientific">marine sediment metagenome</name>
    <dbReference type="NCBI Taxonomy" id="412755"/>
    <lineage>
        <taxon>unclassified sequences</taxon>
        <taxon>metagenomes</taxon>
        <taxon>ecological metagenomes</taxon>
    </lineage>
</organism>
<feature type="domain" description="Rad50/SbcC-type AAA" evidence="2">
    <location>
        <begin position="3"/>
        <end position="212"/>
    </location>
</feature>
<dbReference type="SUPFAM" id="SSF52540">
    <property type="entry name" value="P-loop containing nucleoside triphosphate hydrolases"/>
    <property type="match status" value="1"/>
</dbReference>
<feature type="coiled-coil region" evidence="1">
    <location>
        <begin position="251"/>
        <end position="314"/>
    </location>
</feature>
<dbReference type="EMBL" id="LAZR01004769">
    <property type="protein sequence ID" value="KKN05727.1"/>
    <property type="molecule type" value="Genomic_DNA"/>
</dbReference>
<dbReference type="GO" id="GO:0006302">
    <property type="term" value="P:double-strand break repair"/>
    <property type="evidence" value="ECO:0007669"/>
    <property type="project" value="InterPro"/>
</dbReference>
<dbReference type="PANTHER" id="PTHR32114">
    <property type="entry name" value="ABC TRANSPORTER ABCH.3"/>
    <property type="match status" value="1"/>
</dbReference>
<feature type="coiled-coil region" evidence="1">
    <location>
        <begin position="146"/>
        <end position="201"/>
    </location>
</feature>
<dbReference type="InterPro" id="IPR038729">
    <property type="entry name" value="Rad50/SbcC_AAA"/>
</dbReference>
<evidence type="ECO:0000313" key="3">
    <source>
        <dbReference type="EMBL" id="KKN05727.1"/>
    </source>
</evidence>
<keyword evidence="1" id="KW-0175">Coiled coil</keyword>
<dbReference type="PANTHER" id="PTHR32114:SF2">
    <property type="entry name" value="ABC TRANSPORTER ABCH.3"/>
    <property type="match status" value="1"/>
</dbReference>
<comment type="caution">
    <text evidence="3">The sequence shown here is derived from an EMBL/GenBank/DDBJ whole genome shotgun (WGS) entry which is preliminary data.</text>
</comment>
<proteinExistence type="predicted"/>
<dbReference type="AlphaFoldDB" id="A0A0F9N1T9"/>
<dbReference type="InterPro" id="IPR027417">
    <property type="entry name" value="P-loop_NTPase"/>
</dbReference>
<evidence type="ECO:0000256" key="1">
    <source>
        <dbReference type="SAM" id="Coils"/>
    </source>
</evidence>
<accession>A0A0F9N1T9</accession>